<dbReference type="InParanoid" id="A0A7I3ZIB2"/>
<evidence type="ECO:0000313" key="1">
    <source>
        <dbReference type="EnsemblPlants" id="PAC:32955201.CDS.1"/>
    </source>
</evidence>
<reference evidence="1 2" key="2">
    <citation type="journal article" date="2018" name="Plant J.">
        <title>The Physcomitrella patens chromosome-scale assembly reveals moss genome structure and evolution.</title>
        <authorList>
            <person name="Lang D."/>
            <person name="Ullrich K.K."/>
            <person name="Murat F."/>
            <person name="Fuchs J."/>
            <person name="Jenkins J."/>
            <person name="Haas F.B."/>
            <person name="Piednoel M."/>
            <person name="Gundlach H."/>
            <person name="Van Bel M."/>
            <person name="Meyberg R."/>
            <person name="Vives C."/>
            <person name="Morata J."/>
            <person name="Symeonidi A."/>
            <person name="Hiss M."/>
            <person name="Muchero W."/>
            <person name="Kamisugi Y."/>
            <person name="Saleh O."/>
            <person name="Blanc G."/>
            <person name="Decker E.L."/>
            <person name="van Gessel N."/>
            <person name="Grimwood J."/>
            <person name="Hayes R.D."/>
            <person name="Graham S.W."/>
            <person name="Gunter L.E."/>
            <person name="McDaniel S.F."/>
            <person name="Hoernstein S.N.W."/>
            <person name="Larsson A."/>
            <person name="Li F.W."/>
            <person name="Perroud P.F."/>
            <person name="Phillips J."/>
            <person name="Ranjan P."/>
            <person name="Rokshar D.S."/>
            <person name="Rothfels C.J."/>
            <person name="Schneider L."/>
            <person name="Shu S."/>
            <person name="Stevenson D.W."/>
            <person name="Thummler F."/>
            <person name="Tillich M."/>
            <person name="Villarreal Aguilar J.C."/>
            <person name="Widiez T."/>
            <person name="Wong G.K."/>
            <person name="Wymore A."/>
            <person name="Zhang Y."/>
            <person name="Zimmer A.D."/>
            <person name="Quatrano R.S."/>
            <person name="Mayer K.F.X."/>
            <person name="Goodstein D."/>
            <person name="Casacuberta J.M."/>
            <person name="Vandepoele K."/>
            <person name="Reski R."/>
            <person name="Cuming A.C."/>
            <person name="Tuskan G.A."/>
            <person name="Maumus F."/>
            <person name="Salse J."/>
            <person name="Schmutz J."/>
            <person name="Rensing S.A."/>
        </authorList>
    </citation>
    <scope>NUCLEOTIDE SEQUENCE [LARGE SCALE GENOMIC DNA]</scope>
    <source>
        <strain evidence="1 2">cv. Gransden 2004</strain>
    </source>
</reference>
<dbReference type="EnsemblPlants" id="Pp3c5_28041V3.1">
    <property type="protein sequence ID" value="PAC:32955201.CDS.1"/>
    <property type="gene ID" value="Pp3c5_28041"/>
</dbReference>
<sequence>MIWLSSMAWWRLLFNTRVHGRFNNSSPWTFV</sequence>
<name>A0A7I3ZIB2_PHYPA</name>
<dbReference type="Gramene" id="Pp3c5_28041V3.1">
    <property type="protein sequence ID" value="PAC:32955201.CDS.1"/>
    <property type="gene ID" value="Pp3c5_28041"/>
</dbReference>
<organism evidence="1 2">
    <name type="scientific">Physcomitrium patens</name>
    <name type="common">Spreading-leaved earth moss</name>
    <name type="synonym">Physcomitrella patens</name>
    <dbReference type="NCBI Taxonomy" id="3218"/>
    <lineage>
        <taxon>Eukaryota</taxon>
        <taxon>Viridiplantae</taxon>
        <taxon>Streptophyta</taxon>
        <taxon>Embryophyta</taxon>
        <taxon>Bryophyta</taxon>
        <taxon>Bryophytina</taxon>
        <taxon>Bryopsida</taxon>
        <taxon>Funariidae</taxon>
        <taxon>Funariales</taxon>
        <taxon>Funariaceae</taxon>
        <taxon>Physcomitrium</taxon>
    </lineage>
</organism>
<accession>A0A7I3ZIB2</accession>
<protein>
    <submittedName>
        <fullName evidence="1">Uncharacterized protein</fullName>
    </submittedName>
</protein>
<keyword evidence="2" id="KW-1185">Reference proteome</keyword>
<dbReference type="EMBL" id="ABEU02000005">
    <property type="status" value="NOT_ANNOTATED_CDS"/>
    <property type="molecule type" value="Genomic_DNA"/>
</dbReference>
<reference evidence="1" key="3">
    <citation type="submission" date="2020-12" db="UniProtKB">
        <authorList>
            <consortium name="EnsemblPlants"/>
        </authorList>
    </citation>
    <scope>IDENTIFICATION</scope>
</reference>
<reference evidence="1 2" key="1">
    <citation type="journal article" date="2008" name="Science">
        <title>The Physcomitrella genome reveals evolutionary insights into the conquest of land by plants.</title>
        <authorList>
            <person name="Rensing S."/>
            <person name="Lang D."/>
            <person name="Zimmer A."/>
            <person name="Terry A."/>
            <person name="Salamov A."/>
            <person name="Shapiro H."/>
            <person name="Nishiyama T."/>
            <person name="Perroud P.-F."/>
            <person name="Lindquist E."/>
            <person name="Kamisugi Y."/>
            <person name="Tanahashi T."/>
            <person name="Sakakibara K."/>
            <person name="Fujita T."/>
            <person name="Oishi K."/>
            <person name="Shin-I T."/>
            <person name="Kuroki Y."/>
            <person name="Toyoda A."/>
            <person name="Suzuki Y."/>
            <person name="Hashimoto A."/>
            <person name="Yamaguchi K."/>
            <person name="Sugano A."/>
            <person name="Kohara Y."/>
            <person name="Fujiyama A."/>
            <person name="Anterola A."/>
            <person name="Aoki S."/>
            <person name="Ashton N."/>
            <person name="Barbazuk W.B."/>
            <person name="Barker E."/>
            <person name="Bennetzen J."/>
            <person name="Bezanilla M."/>
            <person name="Blankenship R."/>
            <person name="Cho S.H."/>
            <person name="Dutcher S."/>
            <person name="Estelle M."/>
            <person name="Fawcett J.A."/>
            <person name="Gundlach H."/>
            <person name="Hanada K."/>
            <person name="Heyl A."/>
            <person name="Hicks K.A."/>
            <person name="Hugh J."/>
            <person name="Lohr M."/>
            <person name="Mayer K."/>
            <person name="Melkozernov A."/>
            <person name="Murata T."/>
            <person name="Nelson D."/>
            <person name="Pils B."/>
            <person name="Prigge M."/>
            <person name="Reiss B."/>
            <person name="Renner T."/>
            <person name="Rombauts S."/>
            <person name="Rushton P."/>
            <person name="Sanderfoot A."/>
            <person name="Schween G."/>
            <person name="Shiu S.-H."/>
            <person name="Stueber K."/>
            <person name="Theodoulou F.L."/>
            <person name="Tu H."/>
            <person name="Van de Peer Y."/>
            <person name="Verrier P.J."/>
            <person name="Waters E."/>
            <person name="Wood A."/>
            <person name="Yang L."/>
            <person name="Cove D."/>
            <person name="Cuming A."/>
            <person name="Hasebe M."/>
            <person name="Lucas S."/>
            <person name="Mishler D.B."/>
            <person name="Reski R."/>
            <person name="Grigoriev I."/>
            <person name="Quatrano R.S."/>
            <person name="Boore J.L."/>
        </authorList>
    </citation>
    <scope>NUCLEOTIDE SEQUENCE [LARGE SCALE GENOMIC DNA]</scope>
    <source>
        <strain evidence="1 2">cv. Gransden 2004</strain>
    </source>
</reference>
<evidence type="ECO:0000313" key="2">
    <source>
        <dbReference type="Proteomes" id="UP000006727"/>
    </source>
</evidence>
<dbReference type="AlphaFoldDB" id="A0A7I3ZIB2"/>
<dbReference type="Proteomes" id="UP000006727">
    <property type="component" value="Chromosome 5"/>
</dbReference>
<proteinExistence type="predicted"/>